<dbReference type="SUPFAM" id="SSF143842">
    <property type="entry name" value="YwmB-like"/>
    <property type="match status" value="1"/>
</dbReference>
<reference evidence="2 3" key="1">
    <citation type="submission" date="2016-10" db="EMBL/GenBank/DDBJ databases">
        <authorList>
            <person name="Varghese N."/>
            <person name="Submissions S."/>
        </authorList>
    </citation>
    <scope>NUCLEOTIDE SEQUENCE [LARGE SCALE GENOMIC DNA]</scope>
    <source>
        <strain evidence="2 3">CGMCC 1.7734</strain>
    </source>
</reference>
<dbReference type="RefSeq" id="WP_092502282.1">
    <property type="nucleotide sequence ID" value="NZ_FOEH01000001.1"/>
</dbReference>
<sequence>MKKIVLMSIILLLTTGAAVSQKQQEEMSALASTLTGNDMEVENWEVTIKEQMSKDRVKQLIKKLKTKNSQMVTSKEAENSIKYSFGYINKKTNINETYNIVIPKDDKYQAQFTVVLEGNSWNKSIKKDYLNRLESIQYDFFSDKSTKFACITTTLSGKLGSVYFLNRIKESLNLQNIDEQSDTVENSMLNKVVYGYTPLWDQKITIMDKPMNLQLAFKDIENGKTKLTIGTPILITEY</sequence>
<evidence type="ECO:0000313" key="3">
    <source>
        <dbReference type="Proteomes" id="UP000198733"/>
    </source>
</evidence>
<keyword evidence="1" id="KW-0732">Signal</keyword>
<dbReference type="Pfam" id="PF08680">
    <property type="entry name" value="DUF1779"/>
    <property type="match status" value="1"/>
</dbReference>
<dbReference type="Gene3D" id="3.30.360.40">
    <property type="entry name" value="YwmB-like"/>
    <property type="match status" value="1"/>
</dbReference>
<dbReference type="Gene3D" id="3.30.2030.10">
    <property type="entry name" value="YwmB-like"/>
    <property type="match status" value="1"/>
</dbReference>
<keyword evidence="3" id="KW-1185">Reference proteome</keyword>
<proteinExistence type="predicted"/>
<dbReference type="InterPro" id="IPR036209">
    <property type="entry name" value="YwmB-like_sf"/>
</dbReference>
<organism evidence="2 3">
    <name type="scientific">Virgibacillus subterraneus</name>
    <dbReference type="NCBI Taxonomy" id="621109"/>
    <lineage>
        <taxon>Bacteria</taxon>
        <taxon>Bacillati</taxon>
        <taxon>Bacillota</taxon>
        <taxon>Bacilli</taxon>
        <taxon>Bacillales</taxon>
        <taxon>Bacillaceae</taxon>
        <taxon>Virgibacillus</taxon>
    </lineage>
</organism>
<accession>A0A1H9AAC2</accession>
<comment type="caution">
    <text evidence="2">The sequence shown here is derived from an EMBL/GenBank/DDBJ whole genome shotgun (WGS) entry which is preliminary data.</text>
</comment>
<protein>
    <submittedName>
        <fullName evidence="2">TATA-box binding</fullName>
    </submittedName>
</protein>
<dbReference type="InterPro" id="IPR014794">
    <property type="entry name" value="DUF1779"/>
</dbReference>
<name>A0A1H9AAC2_9BACI</name>
<feature type="signal peptide" evidence="1">
    <location>
        <begin position="1"/>
        <end position="20"/>
    </location>
</feature>
<evidence type="ECO:0000313" key="2">
    <source>
        <dbReference type="EMBL" id="SEP73491.1"/>
    </source>
</evidence>
<feature type="chain" id="PRO_5046528655" evidence="1">
    <location>
        <begin position="21"/>
        <end position="238"/>
    </location>
</feature>
<gene>
    <name evidence="2" type="ORF">SAMN05216232_0726</name>
</gene>
<dbReference type="Proteomes" id="UP000198733">
    <property type="component" value="Unassembled WGS sequence"/>
</dbReference>
<evidence type="ECO:0000256" key="1">
    <source>
        <dbReference type="SAM" id="SignalP"/>
    </source>
</evidence>
<dbReference type="EMBL" id="FOEH01000001">
    <property type="protein sequence ID" value="SEP73491.1"/>
    <property type="molecule type" value="Genomic_DNA"/>
</dbReference>